<accession>A0A0C3CUT7</accession>
<dbReference type="OrthoDB" id="2590011at2759"/>
<dbReference type="GO" id="GO:0000976">
    <property type="term" value="F:transcription cis-regulatory region binding"/>
    <property type="evidence" value="ECO:0007669"/>
    <property type="project" value="InterPro"/>
</dbReference>
<evidence type="ECO:0000256" key="2">
    <source>
        <dbReference type="ARBA" id="ARBA00023242"/>
    </source>
</evidence>
<dbReference type="SUPFAM" id="SSF57959">
    <property type="entry name" value="Leucine zipper domain"/>
    <property type="match status" value="1"/>
</dbReference>
<evidence type="ECO:0000313" key="6">
    <source>
        <dbReference type="Proteomes" id="UP000054321"/>
    </source>
</evidence>
<dbReference type="InParanoid" id="A0A0C3CUT7"/>
<sequence>MDHPEDKLAPKEYSFVLQEGTGGEQPGPLTLLRRSKRVLGDVDLGEASIPTYSESSTSEPGTSKRREQVRKAQRTHRQRTQAYIKELENEVLRLRRSESEALSKAAKFQQDVNSLLSILAQHSIVPPPGIGDGQSYSPEPAGHVELRSLENPTVASVDLSIPDASGSSSSFNLRVLDTFSGSESESPVRSGVEGRSQTPVSGAATSQNRQPSLLQDPRVGIDFVLTLERPCLLHLRQSHLDYNDRAETPSEHSRLASGHLFTASLQMWQPSLRDRSNPESYAVSTAELERLLTTSLNIGIKDDELTPVQIWNILGSFAIPGDQQREVLEKLTEELSKHVECLHFGAIIKLERVDRIFREYLPEGTLTS</sequence>
<dbReference type="InterPro" id="IPR050936">
    <property type="entry name" value="AP-1-like"/>
</dbReference>
<dbReference type="AlphaFoldDB" id="A0A0C3CUT7"/>
<dbReference type="EMBL" id="KN832874">
    <property type="protein sequence ID" value="KIN02754.1"/>
    <property type="molecule type" value="Genomic_DNA"/>
</dbReference>
<dbReference type="CDD" id="cd14688">
    <property type="entry name" value="bZIP_YAP"/>
    <property type="match status" value="1"/>
</dbReference>
<feature type="compositionally biased region" description="Basic and acidic residues" evidence="3">
    <location>
        <begin position="1"/>
        <end position="10"/>
    </location>
</feature>
<keyword evidence="2" id="KW-0539">Nucleus</keyword>
<dbReference type="HOGENOM" id="CLU_036934_2_0_1"/>
<evidence type="ECO:0000313" key="5">
    <source>
        <dbReference type="EMBL" id="KIN02754.1"/>
    </source>
</evidence>
<name>A0A0C3CUT7_OIDMZ</name>
<keyword evidence="6" id="KW-1185">Reference proteome</keyword>
<feature type="region of interest" description="Disordered" evidence="3">
    <location>
        <begin position="181"/>
        <end position="212"/>
    </location>
</feature>
<dbReference type="STRING" id="913774.A0A0C3CUT7"/>
<feature type="region of interest" description="Disordered" evidence="3">
    <location>
        <begin position="1"/>
        <end position="31"/>
    </location>
</feature>
<feature type="region of interest" description="Disordered" evidence="3">
    <location>
        <begin position="44"/>
        <end position="78"/>
    </location>
</feature>
<feature type="compositionally biased region" description="Polar residues" evidence="3">
    <location>
        <begin position="195"/>
        <end position="212"/>
    </location>
</feature>
<dbReference type="InterPro" id="IPR046347">
    <property type="entry name" value="bZIP_sf"/>
</dbReference>
<feature type="compositionally biased region" description="Polar residues" evidence="3">
    <location>
        <begin position="50"/>
        <end position="61"/>
    </location>
</feature>
<comment type="subcellular location">
    <subcellularLocation>
        <location evidence="1">Nucleus</location>
    </subcellularLocation>
</comment>
<dbReference type="InterPro" id="IPR004827">
    <property type="entry name" value="bZIP"/>
</dbReference>
<protein>
    <recommendedName>
        <fullName evidence="4">BZIP domain-containing protein</fullName>
    </recommendedName>
</protein>
<evidence type="ECO:0000256" key="1">
    <source>
        <dbReference type="ARBA" id="ARBA00004123"/>
    </source>
</evidence>
<organism evidence="5 6">
    <name type="scientific">Oidiodendron maius (strain Zn)</name>
    <dbReference type="NCBI Taxonomy" id="913774"/>
    <lineage>
        <taxon>Eukaryota</taxon>
        <taxon>Fungi</taxon>
        <taxon>Dikarya</taxon>
        <taxon>Ascomycota</taxon>
        <taxon>Pezizomycotina</taxon>
        <taxon>Leotiomycetes</taxon>
        <taxon>Leotiomycetes incertae sedis</taxon>
        <taxon>Myxotrichaceae</taxon>
        <taxon>Oidiodendron</taxon>
    </lineage>
</organism>
<proteinExistence type="predicted"/>
<dbReference type="GO" id="GO:0090575">
    <property type="term" value="C:RNA polymerase II transcription regulator complex"/>
    <property type="evidence" value="ECO:0007669"/>
    <property type="project" value="TreeGrafter"/>
</dbReference>
<evidence type="ECO:0000259" key="4">
    <source>
        <dbReference type="SMART" id="SM00338"/>
    </source>
</evidence>
<evidence type="ECO:0000256" key="3">
    <source>
        <dbReference type="SAM" id="MobiDB-lite"/>
    </source>
</evidence>
<dbReference type="Gene3D" id="1.20.5.170">
    <property type="match status" value="1"/>
</dbReference>
<dbReference type="Proteomes" id="UP000054321">
    <property type="component" value="Unassembled WGS sequence"/>
</dbReference>
<dbReference type="GO" id="GO:0001228">
    <property type="term" value="F:DNA-binding transcription activator activity, RNA polymerase II-specific"/>
    <property type="evidence" value="ECO:0007669"/>
    <property type="project" value="TreeGrafter"/>
</dbReference>
<reference evidence="5 6" key="1">
    <citation type="submission" date="2014-04" db="EMBL/GenBank/DDBJ databases">
        <authorList>
            <consortium name="DOE Joint Genome Institute"/>
            <person name="Kuo A."/>
            <person name="Martino E."/>
            <person name="Perotto S."/>
            <person name="Kohler A."/>
            <person name="Nagy L.G."/>
            <person name="Floudas D."/>
            <person name="Copeland A."/>
            <person name="Barry K.W."/>
            <person name="Cichocki N."/>
            <person name="Veneault-Fourrey C."/>
            <person name="LaButti K."/>
            <person name="Lindquist E.A."/>
            <person name="Lipzen A."/>
            <person name="Lundell T."/>
            <person name="Morin E."/>
            <person name="Murat C."/>
            <person name="Sun H."/>
            <person name="Tunlid A."/>
            <person name="Henrissat B."/>
            <person name="Grigoriev I.V."/>
            <person name="Hibbett D.S."/>
            <person name="Martin F."/>
            <person name="Nordberg H.P."/>
            <person name="Cantor M.N."/>
            <person name="Hua S.X."/>
        </authorList>
    </citation>
    <scope>NUCLEOTIDE SEQUENCE [LARGE SCALE GENOMIC DNA]</scope>
    <source>
        <strain evidence="5 6">Zn</strain>
    </source>
</reference>
<feature type="domain" description="BZIP" evidence="4">
    <location>
        <begin position="57"/>
        <end position="121"/>
    </location>
</feature>
<reference evidence="6" key="2">
    <citation type="submission" date="2015-01" db="EMBL/GenBank/DDBJ databases">
        <title>Evolutionary Origins and Diversification of the Mycorrhizal Mutualists.</title>
        <authorList>
            <consortium name="DOE Joint Genome Institute"/>
            <consortium name="Mycorrhizal Genomics Consortium"/>
            <person name="Kohler A."/>
            <person name="Kuo A."/>
            <person name="Nagy L.G."/>
            <person name="Floudas D."/>
            <person name="Copeland A."/>
            <person name="Barry K.W."/>
            <person name="Cichocki N."/>
            <person name="Veneault-Fourrey C."/>
            <person name="LaButti K."/>
            <person name="Lindquist E.A."/>
            <person name="Lipzen A."/>
            <person name="Lundell T."/>
            <person name="Morin E."/>
            <person name="Murat C."/>
            <person name="Riley R."/>
            <person name="Ohm R."/>
            <person name="Sun H."/>
            <person name="Tunlid A."/>
            <person name="Henrissat B."/>
            <person name="Grigoriev I.V."/>
            <person name="Hibbett D.S."/>
            <person name="Martin F."/>
        </authorList>
    </citation>
    <scope>NUCLEOTIDE SEQUENCE [LARGE SCALE GENOMIC DNA]</scope>
    <source>
        <strain evidence="6">Zn</strain>
    </source>
</reference>
<dbReference type="PANTHER" id="PTHR40621:SF6">
    <property type="entry name" value="AP-1-LIKE TRANSCRIPTION FACTOR YAP1-RELATED"/>
    <property type="match status" value="1"/>
</dbReference>
<gene>
    <name evidence="5" type="ORF">OIDMADRAFT_178634</name>
</gene>
<dbReference type="PANTHER" id="PTHR40621">
    <property type="entry name" value="TRANSCRIPTION FACTOR KAPC-RELATED"/>
    <property type="match status" value="1"/>
</dbReference>
<dbReference type="SMART" id="SM00338">
    <property type="entry name" value="BRLZ"/>
    <property type="match status" value="1"/>
</dbReference>